<name>A0A0P1A7W3_PLAHL</name>
<accession>A0A0P1A7W3</accession>
<evidence type="ECO:0000313" key="5">
    <source>
        <dbReference type="Proteomes" id="UP000054928"/>
    </source>
</evidence>
<dbReference type="OMA" id="DNNEDEC"/>
<dbReference type="EMBL" id="CCYD01000109">
    <property type="protein sequence ID" value="CEG36111.1"/>
    <property type="molecule type" value="Genomic_DNA"/>
</dbReference>
<dbReference type="Proteomes" id="UP000054928">
    <property type="component" value="Unassembled WGS sequence"/>
</dbReference>
<evidence type="ECO:0000256" key="3">
    <source>
        <dbReference type="SAM" id="MobiDB-lite"/>
    </source>
</evidence>
<evidence type="ECO:0000256" key="1">
    <source>
        <dbReference type="ARBA" id="ARBA00023054"/>
    </source>
</evidence>
<feature type="coiled-coil region" evidence="2">
    <location>
        <begin position="434"/>
        <end position="532"/>
    </location>
</feature>
<keyword evidence="1 2" id="KW-0175">Coiled coil</keyword>
<sequence length="655" mass="76274">MYVRKKVFRATAGITIEQQLQMTSQLQAQGDDVLNTILQMEKISKNQKETTQANALKEHSRLKKLEEKCSKELESLLLRMYNEASAAPDSMRMAQHTTSNESLDYNNQDNNEDECRDDLTKGSTMHGLSSMVYATEIEDLIRTEQLNRVALMNQISSEREQRAALKHFLMASFHERDNKKGDNQCLSETSQENVSQLINDAIIGRQMLEVTMEEKLQSCEKDFNAFYQKLLTSLRDVSDRILSDQEHKIAALVEAAGGNKCSDEMLRLEMLNEFRDLFTQVQKDLVQYEQEFITAASASDAAGSIEAATSLCGGWSDADENRFLSALLSYKKKSGRKHPQLLYDQVALVLPKVSLEEVKKHVKFHQHLQFYQEKRKDRQREFQRKLKKQQSRATTKFRKEVERNEETLRKFEQVKKMQQQCEWQRDQVSQWRVTKEAKERIEKQQLEIEQLLEYQKRQEEEQLKRRKQDQQKLAIDEYRNDKRLQQMAKEKFAMEEEQKRLDERVLKSAVDAERVKFRHDAFQRKLNHLKQEELIKIQHEDQRLAALNALKKETPYAQSIVNITPNPDRTRQETIAFRANVVAAQEGLSITETGLFPMNGYDCEALFKNARFKLGIALRNAGLNSSEYARQALANVKICNAGSYRNHIAEPTKLW</sequence>
<dbReference type="GeneID" id="36395484"/>
<evidence type="ECO:0000313" key="4">
    <source>
        <dbReference type="EMBL" id="CEG36111.1"/>
    </source>
</evidence>
<dbReference type="OrthoDB" id="448087at2759"/>
<feature type="compositionally biased region" description="Polar residues" evidence="3">
    <location>
        <begin position="95"/>
        <end position="109"/>
    </location>
</feature>
<evidence type="ECO:0000256" key="2">
    <source>
        <dbReference type="SAM" id="Coils"/>
    </source>
</evidence>
<dbReference type="PANTHER" id="PTHR21549:SF1">
    <property type="entry name" value="COILED-COIL DOMAIN-CONTAINING PROTEIN 148"/>
    <property type="match status" value="1"/>
</dbReference>
<dbReference type="InterPro" id="IPR039902">
    <property type="entry name" value="CCDC148/CCDC112"/>
</dbReference>
<dbReference type="RefSeq" id="XP_024572480.1">
    <property type="nucleotide sequence ID" value="XM_024716190.1"/>
</dbReference>
<reference evidence="5" key="1">
    <citation type="submission" date="2014-09" db="EMBL/GenBank/DDBJ databases">
        <authorList>
            <person name="Sharma Rahul"/>
            <person name="Thines Marco"/>
        </authorList>
    </citation>
    <scope>NUCLEOTIDE SEQUENCE [LARGE SCALE GENOMIC DNA]</scope>
</reference>
<dbReference type="AlphaFoldDB" id="A0A0P1A7W3"/>
<keyword evidence="5" id="KW-1185">Reference proteome</keyword>
<organism evidence="4 5">
    <name type="scientific">Plasmopara halstedii</name>
    <name type="common">Downy mildew of sunflower</name>
    <dbReference type="NCBI Taxonomy" id="4781"/>
    <lineage>
        <taxon>Eukaryota</taxon>
        <taxon>Sar</taxon>
        <taxon>Stramenopiles</taxon>
        <taxon>Oomycota</taxon>
        <taxon>Peronosporomycetes</taxon>
        <taxon>Peronosporales</taxon>
        <taxon>Peronosporaceae</taxon>
        <taxon>Plasmopara</taxon>
    </lineage>
</organism>
<protein>
    <submittedName>
        <fullName evidence="4">Uncharacterized protein</fullName>
    </submittedName>
</protein>
<feature type="region of interest" description="Disordered" evidence="3">
    <location>
        <begin position="88"/>
        <end position="114"/>
    </location>
</feature>
<proteinExistence type="predicted"/>
<dbReference type="PANTHER" id="PTHR21549">
    <property type="entry name" value="MUTATED IN BLADDER CANCER 1"/>
    <property type="match status" value="1"/>
</dbReference>